<dbReference type="Gene3D" id="1.10.150.130">
    <property type="match status" value="1"/>
</dbReference>
<keyword evidence="1" id="KW-0238">DNA-binding</keyword>
<dbReference type="PANTHER" id="PTHR33066:SF2">
    <property type="entry name" value="FILAGGRIN-2-LIKE"/>
    <property type="match status" value="1"/>
</dbReference>
<reference evidence="4" key="2">
    <citation type="submission" date="2025-08" db="UniProtKB">
        <authorList>
            <consortium name="RefSeq"/>
        </authorList>
    </citation>
    <scope>IDENTIFICATION</scope>
</reference>
<proteinExistence type="predicted"/>
<keyword evidence="3" id="KW-1185">Reference proteome</keyword>
<accession>A0ABM5F2Z8</accession>
<dbReference type="GeneID" id="140702731"/>
<dbReference type="Proteomes" id="UP001652642">
    <property type="component" value="Chromosome 1"/>
</dbReference>
<sequence>MSPGHDTPYPAYPWAQNQPRKITPAPKTNSKVHRHRDGLPLRMSVPTSRKDRENPEGGPPLLKPSVSLRTPRPTPQAHGIDDGCRPACQTQNEIPTGLVSFPVRSSDGPSFLSVDGNARTGFPTQLVDFPTQSPHRQTFLPIETVDTGHNQRQPNGLGCSLPTAQGPRTVVSTGASAPHKPSETASHHQSVPCLSSPYTGPSSAAGNGQHHCAFLCQQARRHTLPLSPVPSCRPLGVVLFQPCLSHCRPHLHGRQHLSGPTQSAPNKDTRMDSERCHIPAAVPQMRHSFTGPFCLRNQQEMCPLLLQSRQRQRLPGGLVSHRLVPRPPLRVPLASPHSEGHHPPSAGWSQRDPDRPILATPAMVHSPGLNVVGHAPPSSPSRSPLSRPWPCPSPQRRLSQTFSLEDTPKVMWVLLRARKPSTTLLYENKWKSFLKYTHDNGLPSVPVSLKTVVTSLHLFEFGLSQSTIQVYLSAIMAHQPDNSPSSKLFSHPTVKKFLKGLNNMCPPQQHITPQWSLQLVLNALMRHPFEPMASIDFKFLTLKAAFLVAITSAKRASELSALRADPPFIQFHPDKVTLYFDVSFLPKVVSDFHLNQPIILPCSSPHLCPWNICSTTSMSNVLWPSMSKGLNPSGNPTNFSCVSMAQIREIQPLLKL</sequence>
<dbReference type="SUPFAM" id="SSF47823">
    <property type="entry name" value="lambda integrase-like, N-terminal domain"/>
    <property type="match status" value="1"/>
</dbReference>
<evidence type="ECO:0000256" key="1">
    <source>
        <dbReference type="ARBA" id="ARBA00023125"/>
    </source>
</evidence>
<evidence type="ECO:0000313" key="3">
    <source>
        <dbReference type="Proteomes" id="UP001652642"/>
    </source>
</evidence>
<dbReference type="PANTHER" id="PTHR33066">
    <property type="entry name" value="INTEGRASE_SAM-LIKE_N DOMAIN-CONTAINING PROTEIN"/>
    <property type="match status" value="1"/>
</dbReference>
<feature type="region of interest" description="Disordered" evidence="2">
    <location>
        <begin position="170"/>
        <end position="200"/>
    </location>
</feature>
<gene>
    <name evidence="4" type="primary">LOC140702731</name>
</gene>
<dbReference type="InterPro" id="IPR010998">
    <property type="entry name" value="Integrase_recombinase_N"/>
</dbReference>
<feature type="region of interest" description="Disordered" evidence="2">
    <location>
        <begin position="1"/>
        <end position="85"/>
    </location>
</feature>
<evidence type="ECO:0000313" key="4">
    <source>
        <dbReference type="RefSeq" id="XP_072839765.1"/>
    </source>
</evidence>
<feature type="compositionally biased region" description="Polar residues" evidence="2">
    <location>
        <begin position="187"/>
        <end position="200"/>
    </location>
</feature>
<protein>
    <submittedName>
        <fullName evidence="4">Uncharacterized protein</fullName>
    </submittedName>
</protein>
<reference evidence="3" key="1">
    <citation type="submission" date="2025-05" db="UniProtKB">
        <authorList>
            <consortium name="RefSeq"/>
        </authorList>
    </citation>
    <scope>NUCLEOTIDE SEQUENCE [LARGE SCALE GENOMIC DNA]</scope>
</reference>
<feature type="region of interest" description="Disordered" evidence="2">
    <location>
        <begin position="319"/>
        <end position="392"/>
    </location>
</feature>
<dbReference type="RefSeq" id="XP_072839765.1">
    <property type="nucleotide sequence ID" value="XM_072983664.1"/>
</dbReference>
<organism evidence="3 4">
    <name type="scientific">Pogona vitticeps</name>
    <name type="common">central bearded dragon</name>
    <dbReference type="NCBI Taxonomy" id="103695"/>
    <lineage>
        <taxon>Eukaryota</taxon>
        <taxon>Metazoa</taxon>
        <taxon>Chordata</taxon>
        <taxon>Craniata</taxon>
        <taxon>Vertebrata</taxon>
        <taxon>Euteleostomi</taxon>
        <taxon>Lepidosauria</taxon>
        <taxon>Squamata</taxon>
        <taxon>Bifurcata</taxon>
        <taxon>Unidentata</taxon>
        <taxon>Episquamata</taxon>
        <taxon>Toxicofera</taxon>
        <taxon>Iguania</taxon>
        <taxon>Acrodonta</taxon>
        <taxon>Agamidae</taxon>
        <taxon>Amphibolurinae</taxon>
        <taxon>Pogona</taxon>
    </lineage>
</organism>
<evidence type="ECO:0000256" key="2">
    <source>
        <dbReference type="SAM" id="MobiDB-lite"/>
    </source>
</evidence>
<name>A0ABM5F2Z8_9SAUR</name>